<proteinExistence type="predicted"/>
<keyword evidence="2" id="KW-1185">Reference proteome</keyword>
<sequence length="97" mass="11111">MKYIYKNGARKFNGAITRRVIALQAKGYGVDFFMIGRQMICTQSNCEFPVDVLDIRVVDQAYDRLNKCYKYIHTVESADGEKGLFIGETIVTNVWTC</sequence>
<dbReference type="RefSeq" id="WP_377130346.1">
    <property type="nucleotide sequence ID" value="NZ_JBHUHN010000001.1"/>
</dbReference>
<accession>A0ABW5XUT4</accession>
<evidence type="ECO:0000313" key="1">
    <source>
        <dbReference type="EMBL" id="MFD2866703.1"/>
    </source>
</evidence>
<name>A0ABW5XUT4_9SPHI</name>
<dbReference type="EMBL" id="JBHUON010000033">
    <property type="protein sequence ID" value="MFD2866703.1"/>
    <property type="molecule type" value="Genomic_DNA"/>
</dbReference>
<evidence type="ECO:0000313" key="2">
    <source>
        <dbReference type="Proteomes" id="UP001597601"/>
    </source>
</evidence>
<gene>
    <name evidence="1" type="ORF">ACFSYC_18555</name>
</gene>
<comment type="caution">
    <text evidence="1">The sequence shown here is derived from an EMBL/GenBank/DDBJ whole genome shotgun (WGS) entry which is preliminary data.</text>
</comment>
<protein>
    <submittedName>
        <fullName evidence="1">Uncharacterized protein</fullName>
    </submittedName>
</protein>
<reference evidence="2" key="1">
    <citation type="journal article" date="2019" name="Int. J. Syst. Evol. Microbiol.">
        <title>The Global Catalogue of Microorganisms (GCM) 10K type strain sequencing project: providing services to taxonomists for standard genome sequencing and annotation.</title>
        <authorList>
            <consortium name="The Broad Institute Genomics Platform"/>
            <consortium name="The Broad Institute Genome Sequencing Center for Infectious Disease"/>
            <person name="Wu L."/>
            <person name="Ma J."/>
        </authorList>
    </citation>
    <scope>NUCLEOTIDE SEQUENCE [LARGE SCALE GENOMIC DNA]</scope>
    <source>
        <strain evidence="2">KCTC 52232</strain>
    </source>
</reference>
<organism evidence="1 2">
    <name type="scientific">Mucilaginibacter antarcticus</name>
    <dbReference type="NCBI Taxonomy" id="1855725"/>
    <lineage>
        <taxon>Bacteria</taxon>
        <taxon>Pseudomonadati</taxon>
        <taxon>Bacteroidota</taxon>
        <taxon>Sphingobacteriia</taxon>
        <taxon>Sphingobacteriales</taxon>
        <taxon>Sphingobacteriaceae</taxon>
        <taxon>Mucilaginibacter</taxon>
    </lineage>
</organism>
<dbReference type="Proteomes" id="UP001597601">
    <property type="component" value="Unassembled WGS sequence"/>
</dbReference>